<evidence type="ECO:0000313" key="1">
    <source>
        <dbReference type="EMBL" id="KAK2028725.1"/>
    </source>
</evidence>
<evidence type="ECO:0000313" key="2">
    <source>
        <dbReference type="Proteomes" id="UP001232148"/>
    </source>
</evidence>
<dbReference type="EMBL" id="MU842874">
    <property type="protein sequence ID" value="KAK2028725.1"/>
    <property type="molecule type" value="Genomic_DNA"/>
</dbReference>
<reference evidence="1" key="1">
    <citation type="submission" date="2021-06" db="EMBL/GenBank/DDBJ databases">
        <title>Comparative genomics, transcriptomics and evolutionary studies reveal genomic signatures of adaptation to plant cell wall in hemibiotrophic fungi.</title>
        <authorList>
            <consortium name="DOE Joint Genome Institute"/>
            <person name="Baroncelli R."/>
            <person name="Diaz J.F."/>
            <person name="Benocci T."/>
            <person name="Peng M."/>
            <person name="Battaglia E."/>
            <person name="Haridas S."/>
            <person name="Andreopoulos W."/>
            <person name="Labutti K."/>
            <person name="Pangilinan J."/>
            <person name="Floch G.L."/>
            <person name="Makela M.R."/>
            <person name="Henrissat B."/>
            <person name="Grigoriev I.V."/>
            <person name="Crouch J.A."/>
            <person name="De Vries R.P."/>
            <person name="Sukno S.A."/>
            <person name="Thon M.R."/>
        </authorList>
    </citation>
    <scope>NUCLEOTIDE SEQUENCE</scope>
    <source>
        <strain evidence="1">MAFF235873</strain>
    </source>
</reference>
<comment type="caution">
    <text evidence="1">The sequence shown here is derived from an EMBL/GenBank/DDBJ whole genome shotgun (WGS) entry which is preliminary data.</text>
</comment>
<sequence>MSPVRCLCSPIDWAYQSTHLHAHSHDGGPMRASDHCFRGTALMLMSASGSPKTKGACDGVDESQRQEHCIVDVVETLGNVSVRSHGRRCGAGGLSKPDLMQVIVVSVRQHARCTSGMSKKGSHFALVKVRRIGSGGVNGLSVVRFAIIIHGSVVLQSRSQ</sequence>
<proteinExistence type="predicted"/>
<protein>
    <submittedName>
        <fullName evidence="1">Uncharacterized protein</fullName>
    </submittedName>
</protein>
<keyword evidence="2" id="KW-1185">Reference proteome</keyword>
<dbReference type="Proteomes" id="UP001232148">
    <property type="component" value="Unassembled WGS sequence"/>
</dbReference>
<organism evidence="1 2">
    <name type="scientific">Colletotrichum zoysiae</name>
    <dbReference type="NCBI Taxonomy" id="1216348"/>
    <lineage>
        <taxon>Eukaryota</taxon>
        <taxon>Fungi</taxon>
        <taxon>Dikarya</taxon>
        <taxon>Ascomycota</taxon>
        <taxon>Pezizomycotina</taxon>
        <taxon>Sordariomycetes</taxon>
        <taxon>Hypocreomycetidae</taxon>
        <taxon>Glomerellales</taxon>
        <taxon>Glomerellaceae</taxon>
        <taxon>Colletotrichum</taxon>
        <taxon>Colletotrichum graminicola species complex</taxon>
    </lineage>
</organism>
<name>A0AAD9M4I8_9PEZI</name>
<accession>A0AAD9M4I8</accession>
<gene>
    <name evidence="1" type="ORF">LX32DRAFT_391283</name>
</gene>
<dbReference type="AlphaFoldDB" id="A0AAD9M4I8"/>